<dbReference type="EMBL" id="QFFI01000003">
    <property type="protein sequence ID" value="PWG65256.1"/>
    <property type="molecule type" value="Genomic_DNA"/>
</dbReference>
<dbReference type="RefSeq" id="WP_109676107.1">
    <property type="nucleotide sequence ID" value="NZ_CP086615.1"/>
</dbReference>
<dbReference type="NCBIfam" id="NF008268">
    <property type="entry name" value="PRK11040.1"/>
    <property type="match status" value="1"/>
</dbReference>
<evidence type="ECO:0000256" key="1">
    <source>
        <dbReference type="ARBA" id="ARBA00005836"/>
    </source>
</evidence>
<dbReference type="InterPro" id="IPR035068">
    <property type="entry name" value="TldD/PmbA_N"/>
</dbReference>
<dbReference type="SUPFAM" id="SSF111283">
    <property type="entry name" value="Putative modulator of DNA gyrase, PmbA/TldD"/>
    <property type="match status" value="1"/>
</dbReference>
<protein>
    <submittedName>
        <fullName evidence="6">Metalloprotease PmbA</fullName>
    </submittedName>
</protein>
<feature type="domain" description="Metalloprotease TldD/E N-terminal" evidence="2">
    <location>
        <begin position="38"/>
        <end position="102"/>
    </location>
</feature>
<gene>
    <name evidence="6" type="ORF">DEM34_03010</name>
    <name evidence="5" type="ORF">DEM34_06225</name>
</gene>
<dbReference type="Proteomes" id="UP000245474">
    <property type="component" value="Unassembled WGS sequence"/>
</dbReference>
<dbReference type="Gene3D" id="3.30.2290.10">
    <property type="entry name" value="PmbA/TldD superfamily"/>
    <property type="match status" value="1"/>
</dbReference>
<dbReference type="GO" id="GO:0008237">
    <property type="term" value="F:metallopeptidase activity"/>
    <property type="evidence" value="ECO:0007669"/>
    <property type="project" value="UniProtKB-KW"/>
</dbReference>
<proteinExistence type="inferred from homology"/>
<keyword evidence="7" id="KW-1185">Reference proteome</keyword>
<evidence type="ECO:0000259" key="4">
    <source>
        <dbReference type="Pfam" id="PF19290"/>
    </source>
</evidence>
<comment type="caution">
    <text evidence="6">The sequence shown here is derived from an EMBL/GenBank/DDBJ whole genome shotgun (WGS) entry which is preliminary data.</text>
</comment>
<keyword evidence="6" id="KW-0482">Metalloprotease</keyword>
<evidence type="ECO:0000259" key="2">
    <source>
        <dbReference type="Pfam" id="PF01523"/>
    </source>
</evidence>
<feature type="domain" description="Metalloprotease TldD/E C-terminal" evidence="3">
    <location>
        <begin position="244"/>
        <end position="451"/>
    </location>
</feature>
<evidence type="ECO:0000313" key="7">
    <source>
        <dbReference type="Proteomes" id="UP000245474"/>
    </source>
</evidence>
<comment type="similarity">
    <text evidence="1">Belongs to the peptidase U62 family.</text>
</comment>
<dbReference type="GO" id="GO:0005829">
    <property type="term" value="C:cytosol"/>
    <property type="evidence" value="ECO:0007669"/>
    <property type="project" value="TreeGrafter"/>
</dbReference>
<dbReference type="InterPro" id="IPR045570">
    <property type="entry name" value="Metalloprtase-TldD/E_cen_dom"/>
</dbReference>
<organism evidence="6 7">
    <name type="scientific">Sediminicurvatus halobius</name>
    <dbReference type="NCBI Taxonomy" id="2182432"/>
    <lineage>
        <taxon>Bacteria</taxon>
        <taxon>Pseudomonadati</taxon>
        <taxon>Pseudomonadota</taxon>
        <taxon>Gammaproteobacteria</taxon>
        <taxon>Chromatiales</taxon>
        <taxon>Ectothiorhodospiraceae</taxon>
        <taxon>Sediminicurvatus</taxon>
    </lineage>
</organism>
<dbReference type="PANTHER" id="PTHR43421">
    <property type="entry name" value="METALLOPROTEASE PMBA"/>
    <property type="match status" value="1"/>
</dbReference>
<dbReference type="InterPro" id="IPR045569">
    <property type="entry name" value="Metalloprtase-TldD/E_C"/>
</dbReference>
<dbReference type="Pfam" id="PF01523">
    <property type="entry name" value="PmbA_TldD_1st"/>
    <property type="match status" value="1"/>
</dbReference>
<sequence length="452" mass="47489">MTEQSHLAASRELPPVGEIEGLVRFALAEAKRAGADAAEVSASASRGLAVKVRRGEVETLEHMRDRGLGVTVYCDGRKASASSADYSEAAIRETVRAALDIARHTSVDPCAGLADPEHLAAEVPDLDLYHPWDITPEAAIELARECEAAALAVDSRLTNSDGAELSTGEAVNAYGNSHGFVGGFAASQHGLGCVVVGREGEQMQREHWFSAARAAGDMEAAADVGREAGERTARRLGARRLGTTSAPVLFAAPVARSLIGHFVGAVSGGSLYRRASFLVDSLGSRIFPEFVQMHEAPHLPRALGSAPFDAEGVATRPRALVEDGVLQGYVLSSYSARKLGMITTGNAGGVHNLTVSGGERGLEALIRDMHRGLLVTQLMGQGVNPVTGDYSRGAAGFWVEDGAIAYPVEEITVAGNLREMFRNLAAVGADIDRRGNIRCGSLLVEGLTIAGE</sequence>
<dbReference type="InterPro" id="IPR002510">
    <property type="entry name" value="Metalloprtase-TldD/E_N"/>
</dbReference>
<dbReference type="OrthoDB" id="9803618at2"/>
<dbReference type="PANTHER" id="PTHR43421:SF1">
    <property type="entry name" value="METALLOPROTEASE PMBA"/>
    <property type="match status" value="1"/>
</dbReference>
<keyword evidence="6" id="KW-0378">Hydrolase</keyword>
<keyword evidence="6" id="KW-0645">Protease</keyword>
<name>A0A2U2N7U2_9GAMM</name>
<evidence type="ECO:0000259" key="3">
    <source>
        <dbReference type="Pfam" id="PF19289"/>
    </source>
</evidence>
<dbReference type="AlphaFoldDB" id="A0A2U2N7U2"/>
<dbReference type="InterPro" id="IPR047657">
    <property type="entry name" value="PmbA"/>
</dbReference>
<feature type="domain" description="Metalloprotease TldD/E central" evidence="4">
    <location>
        <begin position="129"/>
        <end position="236"/>
    </location>
</feature>
<evidence type="ECO:0000313" key="5">
    <source>
        <dbReference type="EMBL" id="PWG64095.1"/>
    </source>
</evidence>
<accession>A0A2U2N7U2</accession>
<dbReference type="InterPro" id="IPR036059">
    <property type="entry name" value="TldD/PmbA_sf"/>
</dbReference>
<reference evidence="6 7" key="1">
    <citation type="submission" date="2018-05" db="EMBL/GenBank/DDBJ databases">
        <title>Spiribacter halobius sp. nov., a moderately halophilic bacterium isolated from marine solar saltern.</title>
        <authorList>
            <person name="Zheng W.-S."/>
            <person name="Lu D.-C."/>
            <person name="Du Z.-J."/>
        </authorList>
    </citation>
    <scope>NUCLEOTIDE SEQUENCE [LARGE SCALE GENOMIC DNA]</scope>
    <source>
        <strain evidence="6 7">E85</strain>
    </source>
</reference>
<dbReference type="Pfam" id="PF19289">
    <property type="entry name" value="PmbA_TldD_3rd"/>
    <property type="match status" value="1"/>
</dbReference>
<evidence type="ECO:0000313" key="6">
    <source>
        <dbReference type="EMBL" id="PWG65256.1"/>
    </source>
</evidence>
<dbReference type="EMBL" id="QFFI01000007">
    <property type="protein sequence ID" value="PWG64095.1"/>
    <property type="molecule type" value="Genomic_DNA"/>
</dbReference>
<dbReference type="Pfam" id="PF19290">
    <property type="entry name" value="PmbA_TldD_2nd"/>
    <property type="match status" value="1"/>
</dbReference>
<dbReference type="GO" id="GO:0006508">
    <property type="term" value="P:proteolysis"/>
    <property type="evidence" value="ECO:0007669"/>
    <property type="project" value="UniProtKB-KW"/>
</dbReference>